<evidence type="ECO:0000313" key="2">
    <source>
        <dbReference type="EMBL" id="GAA1934383.1"/>
    </source>
</evidence>
<dbReference type="EMBL" id="BAAAOF010000005">
    <property type="protein sequence ID" value="GAA1934383.1"/>
    <property type="molecule type" value="Genomic_DNA"/>
</dbReference>
<organism evidence="2 3">
    <name type="scientific">Microbacterium aoyamense</name>
    <dbReference type="NCBI Taxonomy" id="344166"/>
    <lineage>
        <taxon>Bacteria</taxon>
        <taxon>Bacillati</taxon>
        <taxon>Actinomycetota</taxon>
        <taxon>Actinomycetes</taxon>
        <taxon>Micrococcales</taxon>
        <taxon>Microbacteriaceae</taxon>
        <taxon>Microbacterium</taxon>
    </lineage>
</organism>
<dbReference type="RefSeq" id="WP_248147357.1">
    <property type="nucleotide sequence ID" value="NZ_BAAAOF010000005.1"/>
</dbReference>
<evidence type="ECO:0000256" key="1">
    <source>
        <dbReference type="SAM" id="MobiDB-lite"/>
    </source>
</evidence>
<name>A0ABP5B723_9MICO</name>
<dbReference type="Proteomes" id="UP001501343">
    <property type="component" value="Unassembled WGS sequence"/>
</dbReference>
<gene>
    <name evidence="2" type="ORF">GCM10009775_27890</name>
</gene>
<reference evidence="3" key="1">
    <citation type="journal article" date="2019" name="Int. J. Syst. Evol. Microbiol.">
        <title>The Global Catalogue of Microorganisms (GCM) 10K type strain sequencing project: providing services to taxonomists for standard genome sequencing and annotation.</title>
        <authorList>
            <consortium name="The Broad Institute Genomics Platform"/>
            <consortium name="The Broad Institute Genome Sequencing Center for Infectious Disease"/>
            <person name="Wu L."/>
            <person name="Ma J."/>
        </authorList>
    </citation>
    <scope>NUCLEOTIDE SEQUENCE [LARGE SCALE GENOMIC DNA]</scope>
    <source>
        <strain evidence="3">JCM 14900</strain>
    </source>
</reference>
<keyword evidence="3" id="KW-1185">Reference proteome</keyword>
<comment type="caution">
    <text evidence="2">The sequence shown here is derived from an EMBL/GenBank/DDBJ whole genome shotgun (WGS) entry which is preliminary data.</text>
</comment>
<evidence type="ECO:0000313" key="3">
    <source>
        <dbReference type="Proteomes" id="UP001501343"/>
    </source>
</evidence>
<proteinExistence type="predicted"/>
<sequence>MRTWGSPVFCLESAAALTGLPIFGEPRHIHLLSDDAKTWCVGDVIVHGARDGRAVTRTDGVDVTSETETAVDLARVLPAAFALAVVDATLRRLGPEEVLDVSAHGRAQQNRRGLLQLDWVQERATADAESVGESVSRAVIEWLGYERPELQVEFANEGAIDRVDFFFRAARVLGESDGYGKYDAKDPQAMKQHFMREKIREDRLRRHEGPMARWDWADTMRAQPVDAKLRAAGLHPIRPPATGMLATLASNPRSLPPRPTRAISSKRASQ</sequence>
<feature type="region of interest" description="Disordered" evidence="1">
    <location>
        <begin position="248"/>
        <end position="270"/>
    </location>
</feature>
<protein>
    <submittedName>
        <fullName evidence="2">Uncharacterized protein</fullName>
    </submittedName>
</protein>
<accession>A0ABP5B723</accession>